<dbReference type="PROSITE" id="PS51257">
    <property type="entry name" value="PROKAR_LIPOPROTEIN"/>
    <property type="match status" value="1"/>
</dbReference>
<keyword evidence="1" id="KW-0732">Signal</keyword>
<feature type="signal peptide" evidence="1">
    <location>
        <begin position="1"/>
        <end position="20"/>
    </location>
</feature>
<dbReference type="Proteomes" id="UP000295645">
    <property type="component" value="Unassembled WGS sequence"/>
</dbReference>
<keyword evidence="3" id="KW-1185">Reference proteome</keyword>
<gene>
    <name evidence="2" type="ORF">EC912_104320</name>
</gene>
<proteinExistence type="predicted"/>
<evidence type="ECO:0008006" key="4">
    <source>
        <dbReference type="Google" id="ProtNLM"/>
    </source>
</evidence>
<dbReference type="AlphaFoldDB" id="A0A4R3YPB8"/>
<feature type="chain" id="PRO_5020580660" description="Lipoprotein" evidence="1">
    <location>
        <begin position="21"/>
        <end position="167"/>
    </location>
</feature>
<dbReference type="OrthoDB" id="6022222at2"/>
<evidence type="ECO:0000256" key="1">
    <source>
        <dbReference type="SAM" id="SignalP"/>
    </source>
</evidence>
<dbReference type="EMBL" id="SMCS01000004">
    <property type="protein sequence ID" value="TCV94122.1"/>
    <property type="molecule type" value="Genomic_DNA"/>
</dbReference>
<name>A0A4R3YPB8_9GAMM</name>
<evidence type="ECO:0000313" key="2">
    <source>
        <dbReference type="EMBL" id="TCV94122.1"/>
    </source>
</evidence>
<reference evidence="2 3" key="1">
    <citation type="submission" date="2019-03" db="EMBL/GenBank/DDBJ databases">
        <title>Above-ground endophytic microbial communities from plants in different locations in the United States.</title>
        <authorList>
            <person name="Frank C."/>
        </authorList>
    </citation>
    <scope>NUCLEOTIDE SEQUENCE [LARGE SCALE GENOMIC DNA]</scope>
    <source>
        <strain evidence="2 3">LP_13_YM</strain>
    </source>
</reference>
<protein>
    <recommendedName>
        <fullName evidence="4">Lipoprotein</fullName>
    </recommendedName>
</protein>
<comment type="caution">
    <text evidence="2">The sequence shown here is derived from an EMBL/GenBank/DDBJ whole genome shotgun (WGS) entry which is preliminary data.</text>
</comment>
<accession>A0A4R3YPB8</accession>
<organism evidence="2 3">
    <name type="scientific">Luteibacter rhizovicinus</name>
    <dbReference type="NCBI Taxonomy" id="242606"/>
    <lineage>
        <taxon>Bacteria</taxon>
        <taxon>Pseudomonadati</taxon>
        <taxon>Pseudomonadota</taxon>
        <taxon>Gammaproteobacteria</taxon>
        <taxon>Lysobacterales</taxon>
        <taxon>Rhodanobacteraceae</taxon>
        <taxon>Luteibacter</taxon>
    </lineage>
</organism>
<evidence type="ECO:0000313" key="3">
    <source>
        <dbReference type="Proteomes" id="UP000295645"/>
    </source>
</evidence>
<dbReference type="RefSeq" id="WP_132144483.1">
    <property type="nucleotide sequence ID" value="NZ_SMCS01000004.1"/>
</dbReference>
<sequence length="167" mass="17730">MRKFVLAASVALTAALALTACNKSEDADKAAPVQEVAIAKPTNATDTKAWSQYFGQIVRKNMQGMTADRPFPYFVPAGDDDAGKDGRARQLDNVKGTVARGVTPGNMLVFGGPESSKTAELMVDAFKDAQPGSFKNVIVLFIGEQADQQRVSDAVAPSGAIFRFVAM</sequence>